<name>A0A381WJ92_9ZZZZ</name>
<dbReference type="SUPFAM" id="SSF141673">
    <property type="entry name" value="MOSC N-terminal domain-like"/>
    <property type="match status" value="1"/>
</dbReference>
<dbReference type="GO" id="GO:0003824">
    <property type="term" value="F:catalytic activity"/>
    <property type="evidence" value="ECO:0007669"/>
    <property type="project" value="InterPro"/>
</dbReference>
<dbReference type="PROSITE" id="PS51340">
    <property type="entry name" value="MOSC"/>
    <property type="match status" value="1"/>
</dbReference>
<dbReference type="EMBL" id="UINC01011973">
    <property type="protein sequence ID" value="SVA52529.1"/>
    <property type="molecule type" value="Genomic_DNA"/>
</dbReference>
<protein>
    <recommendedName>
        <fullName evidence="1">MOSC domain-containing protein</fullName>
    </recommendedName>
</protein>
<dbReference type="Pfam" id="PF03476">
    <property type="entry name" value="MOSC_N"/>
    <property type="match status" value="1"/>
</dbReference>
<organism evidence="2">
    <name type="scientific">marine metagenome</name>
    <dbReference type="NCBI Taxonomy" id="408172"/>
    <lineage>
        <taxon>unclassified sequences</taxon>
        <taxon>metagenomes</taxon>
        <taxon>ecological metagenomes</taxon>
    </lineage>
</organism>
<accession>A0A381WJ92</accession>
<dbReference type="PANTHER" id="PTHR14237">
    <property type="entry name" value="MOLYBDOPTERIN COFACTOR SULFURASE MOSC"/>
    <property type="match status" value="1"/>
</dbReference>
<dbReference type="GO" id="GO:0030151">
    <property type="term" value="F:molybdenum ion binding"/>
    <property type="evidence" value="ECO:0007669"/>
    <property type="project" value="InterPro"/>
</dbReference>
<feature type="domain" description="MOSC" evidence="1">
    <location>
        <begin position="120"/>
        <end position="266"/>
    </location>
</feature>
<dbReference type="InterPro" id="IPR011037">
    <property type="entry name" value="Pyrv_Knase-like_insert_dom_sf"/>
</dbReference>
<proteinExistence type="predicted"/>
<gene>
    <name evidence="2" type="ORF">METZ01_LOCUS105383</name>
</gene>
<reference evidence="2" key="1">
    <citation type="submission" date="2018-05" db="EMBL/GenBank/DDBJ databases">
        <authorList>
            <person name="Lanie J.A."/>
            <person name="Ng W.-L."/>
            <person name="Kazmierczak K.M."/>
            <person name="Andrzejewski T.M."/>
            <person name="Davidsen T.M."/>
            <person name="Wayne K.J."/>
            <person name="Tettelin H."/>
            <person name="Glass J.I."/>
            <person name="Rusch D."/>
            <person name="Podicherti R."/>
            <person name="Tsui H.-C.T."/>
            <person name="Winkler M.E."/>
        </authorList>
    </citation>
    <scope>NUCLEOTIDE SEQUENCE</scope>
</reference>
<evidence type="ECO:0000259" key="1">
    <source>
        <dbReference type="PROSITE" id="PS51340"/>
    </source>
</evidence>
<dbReference type="SUPFAM" id="SSF50800">
    <property type="entry name" value="PK beta-barrel domain-like"/>
    <property type="match status" value="1"/>
</dbReference>
<dbReference type="AlphaFoldDB" id="A0A381WJ92"/>
<sequence>MTNPVLSQLNIYPLKSASGISLDNAFMEQRGLAHDRRWMVVDDSGQFMTQRTCPSMALINTELVGQTLTLNAPRMSELSLPLFPTKGESQEVEIWGDRCEAWTANSQSGLWISEYLRKSCKIVFMPDHSNRPVDPDYAPAQNQVSFSDGFPLLLISESSLSDLNNRLPESIAMKRFRPNMVVKNTEPYAEDNWKKIRIGECEFQIVKSCSRCILTTVDPETGKFSGKEPLRTLAGYRKQNGNVQFGQNLIATINGKLSVGMPVEIVTQS</sequence>
<dbReference type="Pfam" id="PF03473">
    <property type="entry name" value="MOSC"/>
    <property type="match status" value="1"/>
</dbReference>
<dbReference type="InterPro" id="IPR005302">
    <property type="entry name" value="MoCF_Sase_C"/>
</dbReference>
<dbReference type="PANTHER" id="PTHR14237:SF19">
    <property type="entry name" value="MITOCHONDRIAL AMIDOXIME REDUCING COMPONENT 1"/>
    <property type="match status" value="1"/>
</dbReference>
<dbReference type="GO" id="GO:0030170">
    <property type="term" value="F:pyridoxal phosphate binding"/>
    <property type="evidence" value="ECO:0007669"/>
    <property type="project" value="InterPro"/>
</dbReference>
<dbReference type="InterPro" id="IPR005303">
    <property type="entry name" value="MOCOS_middle"/>
</dbReference>
<evidence type="ECO:0000313" key="2">
    <source>
        <dbReference type="EMBL" id="SVA52529.1"/>
    </source>
</evidence>